<sequence>MSIDVVVTGMGAISPLGTNLTQLWAALQTGRSGISYLTRFDPEPFPTKVAAQIDPWPQVPAELELPQFGQLALVAMQEALTMAGLSSADLTKGAFLLATSRGGLVEWEQFTWAWLRGEPSPVSNPWRWYQPQFTAVKLAQLAGVQGPVKTYMAACASGTLTIGEAYWLIKSGQIPVVIIGGAEAPLVPSLLAGTCAARAMSSRPCPPSEACCPFDARRDGYVMGEGAAFLVLEAAEHARARGARPLALLRGFGQTCDAYHLTAPRPDGSALARAISLALQEGGITPAELGYINAHGTSTPLNDKIETLALKQALGSAAYKTPVSSSKSMTGHLLGAAGAVEAVITILALRQQWLPPTINLKEPDPDCDLDYIPNVGRKAELEFALSLSAGFGGHNGVVLFEKTV</sequence>
<dbReference type="NCBIfam" id="NF005589">
    <property type="entry name" value="PRK07314.1"/>
    <property type="match status" value="1"/>
</dbReference>
<evidence type="ECO:0000256" key="2">
    <source>
        <dbReference type="ARBA" id="ARBA00022679"/>
    </source>
</evidence>
<dbReference type="PANTHER" id="PTHR11712:SF336">
    <property type="entry name" value="3-OXOACYL-[ACYL-CARRIER-PROTEIN] SYNTHASE, MITOCHONDRIAL"/>
    <property type="match status" value="1"/>
</dbReference>
<dbReference type="InterPro" id="IPR014031">
    <property type="entry name" value="Ketoacyl_synth_C"/>
</dbReference>
<dbReference type="PANTHER" id="PTHR11712">
    <property type="entry name" value="POLYKETIDE SYNTHASE-RELATED"/>
    <property type="match status" value="1"/>
</dbReference>
<dbReference type="PROSITE" id="PS52004">
    <property type="entry name" value="KS3_2"/>
    <property type="match status" value="1"/>
</dbReference>
<feature type="domain" description="Ketosynthase family 3 (KS3)" evidence="4">
    <location>
        <begin position="2"/>
        <end position="402"/>
    </location>
</feature>
<dbReference type="InterPro" id="IPR020841">
    <property type="entry name" value="PKS_Beta-ketoAc_synthase_dom"/>
</dbReference>
<dbReference type="GO" id="GO:0005829">
    <property type="term" value="C:cytosol"/>
    <property type="evidence" value="ECO:0007669"/>
    <property type="project" value="TreeGrafter"/>
</dbReference>
<dbReference type="OrthoDB" id="9808669at2"/>
<dbReference type="GO" id="GO:0006633">
    <property type="term" value="P:fatty acid biosynthetic process"/>
    <property type="evidence" value="ECO:0007669"/>
    <property type="project" value="TreeGrafter"/>
</dbReference>
<proteinExistence type="inferred from homology"/>
<keyword evidence="6" id="KW-1185">Reference proteome</keyword>
<dbReference type="InterPro" id="IPR016039">
    <property type="entry name" value="Thiolase-like"/>
</dbReference>
<accession>A0A1T4RWH9</accession>
<dbReference type="Pfam" id="PF02801">
    <property type="entry name" value="Ketoacyl-synt_C"/>
    <property type="match status" value="1"/>
</dbReference>
<organism evidence="5 6">
    <name type="scientific">Carboxydocella sporoproducens DSM 16521</name>
    <dbReference type="NCBI Taxonomy" id="1121270"/>
    <lineage>
        <taxon>Bacteria</taxon>
        <taxon>Bacillati</taxon>
        <taxon>Bacillota</taxon>
        <taxon>Clostridia</taxon>
        <taxon>Eubacteriales</taxon>
        <taxon>Clostridiales Family XVI. Incertae Sedis</taxon>
        <taxon>Carboxydocella</taxon>
    </lineage>
</organism>
<keyword evidence="2 3" id="KW-0808">Transferase</keyword>
<dbReference type="CDD" id="cd00834">
    <property type="entry name" value="KAS_I_II"/>
    <property type="match status" value="1"/>
</dbReference>
<reference evidence="6" key="1">
    <citation type="submission" date="2017-02" db="EMBL/GenBank/DDBJ databases">
        <authorList>
            <person name="Varghese N."/>
            <person name="Submissions S."/>
        </authorList>
    </citation>
    <scope>NUCLEOTIDE SEQUENCE [LARGE SCALE GENOMIC DNA]</scope>
    <source>
        <strain evidence="6">DSM 16521</strain>
    </source>
</reference>
<dbReference type="FunFam" id="3.40.47.10:FF:000029">
    <property type="entry name" value="3-oxoacyl-[acyl-carrier-protein] synthase 1"/>
    <property type="match status" value="1"/>
</dbReference>
<name>A0A1T4RWH9_9FIRM</name>
<dbReference type="RefSeq" id="WP_078666311.1">
    <property type="nucleotide sequence ID" value="NZ_FUXM01000037.1"/>
</dbReference>
<evidence type="ECO:0000256" key="3">
    <source>
        <dbReference type="RuleBase" id="RU003694"/>
    </source>
</evidence>
<dbReference type="InterPro" id="IPR000794">
    <property type="entry name" value="Beta-ketoacyl_synthase"/>
</dbReference>
<dbReference type="InterPro" id="IPR014030">
    <property type="entry name" value="Ketoacyl_synth_N"/>
</dbReference>
<dbReference type="SUPFAM" id="SSF53901">
    <property type="entry name" value="Thiolase-like"/>
    <property type="match status" value="2"/>
</dbReference>
<dbReference type="SMART" id="SM00825">
    <property type="entry name" value="PKS_KS"/>
    <property type="match status" value="1"/>
</dbReference>
<comment type="similarity">
    <text evidence="1 3">Belongs to the thiolase-like superfamily. Beta-ketoacyl-ACP synthases family.</text>
</comment>
<evidence type="ECO:0000259" key="4">
    <source>
        <dbReference type="PROSITE" id="PS52004"/>
    </source>
</evidence>
<protein>
    <submittedName>
        <fullName evidence="5">3-oxoacyl-[acyl-carrier-protein] synthase II</fullName>
    </submittedName>
</protein>
<dbReference type="Gene3D" id="3.40.47.10">
    <property type="match status" value="1"/>
</dbReference>
<dbReference type="Pfam" id="PF00109">
    <property type="entry name" value="ketoacyl-synt"/>
    <property type="match status" value="1"/>
</dbReference>
<evidence type="ECO:0000256" key="1">
    <source>
        <dbReference type="ARBA" id="ARBA00008467"/>
    </source>
</evidence>
<dbReference type="GO" id="GO:0004315">
    <property type="term" value="F:3-oxoacyl-[acyl-carrier-protein] synthase activity"/>
    <property type="evidence" value="ECO:0007669"/>
    <property type="project" value="TreeGrafter"/>
</dbReference>
<evidence type="ECO:0000313" key="6">
    <source>
        <dbReference type="Proteomes" id="UP000189933"/>
    </source>
</evidence>
<dbReference type="EMBL" id="FUXM01000037">
    <property type="protein sequence ID" value="SKA20364.1"/>
    <property type="molecule type" value="Genomic_DNA"/>
</dbReference>
<gene>
    <name evidence="5" type="ORF">SAMN02745885_02311</name>
</gene>
<evidence type="ECO:0000313" key="5">
    <source>
        <dbReference type="EMBL" id="SKA20364.1"/>
    </source>
</evidence>
<dbReference type="AlphaFoldDB" id="A0A1T4RWH9"/>
<dbReference type="Proteomes" id="UP000189933">
    <property type="component" value="Unassembled WGS sequence"/>
</dbReference>